<dbReference type="PANTHER" id="PTHR42686">
    <property type="entry name" value="GH17980P-RELATED"/>
    <property type="match status" value="1"/>
</dbReference>
<name>A0A4R5U635_9GAMM</name>
<evidence type="ECO:0000256" key="2">
    <source>
        <dbReference type="SAM" id="SignalP"/>
    </source>
</evidence>
<dbReference type="InterPro" id="IPR023210">
    <property type="entry name" value="NADP_OxRdtase_dom"/>
</dbReference>
<dbReference type="PANTHER" id="PTHR42686:SF1">
    <property type="entry name" value="GH17980P-RELATED"/>
    <property type="match status" value="1"/>
</dbReference>
<keyword evidence="5" id="KW-1185">Reference proteome</keyword>
<proteinExistence type="predicted"/>
<keyword evidence="2" id="KW-0732">Signal</keyword>
<sequence length="382" mass="40966">MHTRRTFLSAAALGAASLAAAPLIANAQTSPGDVLPTQGTRGRSPLPTNPAGGRKYRPTGRVGLGGAPLGNNWQVVTEEDAAATLEAAWDGGMRLFDTSPWYGLGRSERRFGYVLGQKPREEYVISSKVGRVLTATRETPKVSWKDPPPFAYAYDYSAAGTRRSVEDSLQRLGIDSLDIVLVHDLSPDNGDMGERWLEYFEQARTGAFPELTKMREEGLIKAWGMGVNTPDPAMRAIEVADPDIFLLACQYSLLDHERALAHTFPNLATRGISVIVGSPLLAGFLAGRDRYLYGAQPVPPDAKQKRAKAEEIVRSHGVDLRTVALQFANAPEVVSAIVPGSRNAAQVAANIESMSVAIPAGVWSDLREAKIIAANAPVPGAA</sequence>
<dbReference type="GO" id="GO:0016491">
    <property type="term" value="F:oxidoreductase activity"/>
    <property type="evidence" value="ECO:0007669"/>
    <property type="project" value="InterPro"/>
</dbReference>
<evidence type="ECO:0000256" key="1">
    <source>
        <dbReference type="SAM" id="MobiDB-lite"/>
    </source>
</evidence>
<dbReference type="InterPro" id="IPR006311">
    <property type="entry name" value="TAT_signal"/>
</dbReference>
<feature type="domain" description="NADP-dependent oxidoreductase" evidence="3">
    <location>
        <begin position="62"/>
        <end position="369"/>
    </location>
</feature>
<dbReference type="AlphaFoldDB" id="A0A4R5U635"/>
<dbReference type="GO" id="GO:0005829">
    <property type="term" value="C:cytosol"/>
    <property type="evidence" value="ECO:0007669"/>
    <property type="project" value="TreeGrafter"/>
</dbReference>
<accession>A0A4R5U635</accession>
<gene>
    <name evidence="4" type="ORF">E2F49_14555</name>
</gene>
<protein>
    <submittedName>
        <fullName evidence="4">Aldo/keto reductase</fullName>
    </submittedName>
</protein>
<dbReference type="PROSITE" id="PS51318">
    <property type="entry name" value="TAT"/>
    <property type="match status" value="1"/>
</dbReference>
<evidence type="ECO:0000313" key="5">
    <source>
        <dbReference type="Proteomes" id="UP000295543"/>
    </source>
</evidence>
<feature type="region of interest" description="Disordered" evidence="1">
    <location>
        <begin position="28"/>
        <end position="58"/>
    </location>
</feature>
<dbReference type="Proteomes" id="UP000295543">
    <property type="component" value="Unassembled WGS sequence"/>
</dbReference>
<dbReference type="EMBL" id="SMTG01000007">
    <property type="protein sequence ID" value="TDK29159.1"/>
    <property type="molecule type" value="Genomic_DNA"/>
</dbReference>
<dbReference type="Pfam" id="PF00248">
    <property type="entry name" value="Aldo_ket_red"/>
    <property type="match status" value="1"/>
</dbReference>
<dbReference type="InterPro" id="IPR036812">
    <property type="entry name" value="NAD(P)_OxRdtase_dom_sf"/>
</dbReference>
<feature type="chain" id="PRO_5020240154" evidence="2">
    <location>
        <begin position="28"/>
        <end position="382"/>
    </location>
</feature>
<feature type="signal peptide" evidence="2">
    <location>
        <begin position="1"/>
        <end position="27"/>
    </location>
</feature>
<dbReference type="Gene3D" id="3.20.20.100">
    <property type="entry name" value="NADP-dependent oxidoreductase domain"/>
    <property type="match status" value="1"/>
</dbReference>
<evidence type="ECO:0000313" key="4">
    <source>
        <dbReference type="EMBL" id="TDK29159.1"/>
    </source>
</evidence>
<organism evidence="4 5">
    <name type="scientific">Luteimonas terrae</name>
    <dbReference type="NCBI Taxonomy" id="1530191"/>
    <lineage>
        <taxon>Bacteria</taxon>
        <taxon>Pseudomonadati</taxon>
        <taxon>Pseudomonadota</taxon>
        <taxon>Gammaproteobacteria</taxon>
        <taxon>Lysobacterales</taxon>
        <taxon>Lysobacteraceae</taxon>
        <taxon>Luteimonas</taxon>
    </lineage>
</organism>
<dbReference type="SUPFAM" id="SSF51430">
    <property type="entry name" value="NAD(P)-linked oxidoreductase"/>
    <property type="match status" value="1"/>
</dbReference>
<comment type="caution">
    <text evidence="4">The sequence shown here is derived from an EMBL/GenBank/DDBJ whole genome shotgun (WGS) entry which is preliminary data.</text>
</comment>
<dbReference type="CDD" id="cd19152">
    <property type="entry name" value="AKR_AKR15A"/>
    <property type="match status" value="1"/>
</dbReference>
<evidence type="ECO:0000259" key="3">
    <source>
        <dbReference type="Pfam" id="PF00248"/>
    </source>
</evidence>
<dbReference type="InterPro" id="IPR020471">
    <property type="entry name" value="AKR"/>
</dbReference>
<reference evidence="4 5" key="1">
    <citation type="submission" date="2019-03" db="EMBL/GenBank/DDBJ databases">
        <title>Luteimonas zhaokaii sp.nov., isolated from the rectal contents of Plateau pika in Yushu, Qinghai Province, China.</title>
        <authorList>
            <person name="Zhang G."/>
        </authorList>
    </citation>
    <scope>NUCLEOTIDE SEQUENCE [LARGE SCALE GENOMIC DNA]</scope>
    <source>
        <strain evidence="4 5">THG-MD21</strain>
    </source>
</reference>
<dbReference type="OrthoDB" id="9768851at2"/>
<dbReference type="RefSeq" id="WP_133394560.1">
    <property type="nucleotide sequence ID" value="NZ_SMTG01000007.1"/>
</dbReference>